<evidence type="ECO:0000313" key="7">
    <source>
        <dbReference type="EMBL" id="QPG06832.1"/>
    </source>
</evidence>
<proteinExistence type="inferred from homology"/>
<feature type="transmembrane region" description="Helical" evidence="6">
    <location>
        <begin position="103"/>
        <end position="120"/>
    </location>
</feature>
<protein>
    <submittedName>
        <fullName evidence="7">AI-2E family transporter</fullName>
    </submittedName>
</protein>
<evidence type="ECO:0000256" key="5">
    <source>
        <dbReference type="ARBA" id="ARBA00023136"/>
    </source>
</evidence>
<comment type="subcellular location">
    <subcellularLocation>
        <location evidence="1">Membrane</location>
        <topology evidence="1">Multi-pass membrane protein</topology>
    </subcellularLocation>
</comment>
<dbReference type="GO" id="GO:0016020">
    <property type="term" value="C:membrane"/>
    <property type="evidence" value="ECO:0007669"/>
    <property type="project" value="UniProtKB-SubCell"/>
</dbReference>
<evidence type="ECO:0000256" key="3">
    <source>
        <dbReference type="ARBA" id="ARBA00022692"/>
    </source>
</evidence>
<gene>
    <name evidence="7" type="ORF">IT774_06835</name>
</gene>
<feature type="transmembrane region" description="Helical" evidence="6">
    <location>
        <begin position="67"/>
        <end position="83"/>
    </location>
</feature>
<accession>A0A7S9HEF3</accession>
<dbReference type="KEGG" id="smaa:IT774_06835"/>
<keyword evidence="5 6" id="KW-0472">Membrane</keyword>
<dbReference type="Proteomes" id="UP000595095">
    <property type="component" value="Chromosome"/>
</dbReference>
<keyword evidence="8" id="KW-1185">Reference proteome</keyword>
<evidence type="ECO:0000256" key="6">
    <source>
        <dbReference type="SAM" id="Phobius"/>
    </source>
</evidence>
<evidence type="ECO:0000313" key="8">
    <source>
        <dbReference type="Proteomes" id="UP000595095"/>
    </source>
</evidence>
<dbReference type="EMBL" id="CP064795">
    <property type="protein sequence ID" value="QPG06832.1"/>
    <property type="molecule type" value="Genomic_DNA"/>
</dbReference>
<evidence type="ECO:0000256" key="1">
    <source>
        <dbReference type="ARBA" id="ARBA00004141"/>
    </source>
</evidence>
<evidence type="ECO:0000256" key="2">
    <source>
        <dbReference type="ARBA" id="ARBA00009773"/>
    </source>
</evidence>
<organism evidence="7 8">
    <name type="scientific">Salinimonas marina</name>
    <dbReference type="NCBI Taxonomy" id="2785918"/>
    <lineage>
        <taxon>Bacteria</taxon>
        <taxon>Pseudomonadati</taxon>
        <taxon>Pseudomonadota</taxon>
        <taxon>Gammaproteobacteria</taxon>
        <taxon>Alteromonadales</taxon>
        <taxon>Alteromonadaceae</taxon>
        <taxon>Alteromonas/Salinimonas group</taxon>
        <taxon>Salinimonas</taxon>
    </lineage>
</organism>
<dbReference type="InterPro" id="IPR002549">
    <property type="entry name" value="AI-2E-like"/>
</dbReference>
<dbReference type="AlphaFoldDB" id="A0A7S9HEF3"/>
<name>A0A7S9HEF3_9ALTE</name>
<dbReference type="Pfam" id="PF01594">
    <property type="entry name" value="AI-2E_transport"/>
    <property type="match status" value="1"/>
</dbReference>
<evidence type="ECO:0000256" key="4">
    <source>
        <dbReference type="ARBA" id="ARBA00022989"/>
    </source>
</evidence>
<reference evidence="7 8" key="1">
    <citation type="submission" date="2020-11" db="EMBL/GenBank/DDBJ databases">
        <title>Complete genome sequence for Salinimonas sp. strain G2-b.</title>
        <authorList>
            <person name="Park S.-J."/>
        </authorList>
    </citation>
    <scope>NUCLEOTIDE SEQUENCE [LARGE SCALE GENOMIC DNA]</scope>
    <source>
        <strain evidence="7 8">G2-b</strain>
    </source>
</reference>
<keyword evidence="3 6" id="KW-0812">Transmembrane</keyword>
<sequence>MGLFSNVAAFYSLSRPWLAAAFPLALAFAIDPGWSKFFMALGLFLSLEIISNNIIEPWLYGVSTGTSNFALMVAAVFWTWLWGPVGLFLSTPLTVCVVVLGKYVPSLNFISVLLGSVPALKPHERLYQRMLAMDYDEMLYLSHTYLKEHSLAEYFDQLLMPALNLAEVDRHQEDLADIRYTFILQNVPELLDELDPAEIPDKETEPQAETIEDHSSQSLTAAQCNRVVVVPAKEGIGELSAQILATFLKTHNISSQLAAANNFAAEFTRQPTTERPALVCVTGLPPDAFMPARRLCRRLNKIDDTLACVLGVWSPDIEAQELQKRIPSTVNTTVVTSLAQCLEAIRTQLGQLNVTSQADTPADIPAVDSLQ</sequence>
<comment type="similarity">
    <text evidence="2">Belongs to the autoinducer-2 exporter (AI-2E) (TC 2.A.86) family.</text>
</comment>
<keyword evidence="4 6" id="KW-1133">Transmembrane helix</keyword>